<name>A3MVV1_PYRCJ</name>
<evidence type="ECO:0008006" key="3">
    <source>
        <dbReference type="Google" id="ProtNLM"/>
    </source>
</evidence>
<proteinExistence type="predicted"/>
<dbReference type="HOGENOM" id="CLU_173016_0_0_2"/>
<dbReference type="Proteomes" id="UP000001431">
    <property type="component" value="Chromosome"/>
</dbReference>
<protein>
    <recommendedName>
        <fullName evidence="3">Family 453</fullName>
    </recommendedName>
</protein>
<dbReference type="RefSeq" id="WP_011850026.1">
    <property type="nucleotide sequence ID" value="NC_009073.1"/>
</dbReference>
<organism evidence="1 2">
    <name type="scientific">Pyrobaculum calidifontis (strain DSM 21063 / JCM 11548 / VA1)</name>
    <dbReference type="NCBI Taxonomy" id="410359"/>
    <lineage>
        <taxon>Archaea</taxon>
        <taxon>Thermoproteota</taxon>
        <taxon>Thermoprotei</taxon>
        <taxon>Thermoproteales</taxon>
        <taxon>Thermoproteaceae</taxon>
        <taxon>Pyrobaculum</taxon>
    </lineage>
</organism>
<dbReference type="EMBL" id="CP000561">
    <property type="protein sequence ID" value="ABO08768.1"/>
    <property type="molecule type" value="Genomic_DNA"/>
</dbReference>
<gene>
    <name evidence="1" type="ordered locus">Pcal_1346</name>
</gene>
<dbReference type="STRING" id="410359.Pcal_1346"/>
<reference evidence="1" key="1">
    <citation type="submission" date="2007-02" db="EMBL/GenBank/DDBJ databases">
        <title>Complete sequence of Pyrobaculum calidifontis JCM 11548.</title>
        <authorList>
            <consortium name="US DOE Joint Genome Institute"/>
            <person name="Copeland A."/>
            <person name="Lucas S."/>
            <person name="Lapidus A."/>
            <person name="Barry K."/>
            <person name="Glavina del Rio T."/>
            <person name="Dalin E."/>
            <person name="Tice H."/>
            <person name="Pitluck S."/>
            <person name="Chain P."/>
            <person name="Malfatti S."/>
            <person name="Shin M."/>
            <person name="Vergez L."/>
            <person name="Schmutz J."/>
            <person name="Larimer F."/>
            <person name="Land M."/>
            <person name="Hauser L."/>
            <person name="Kyrpides N."/>
            <person name="Mikhailova N."/>
            <person name="Cozen A.E."/>
            <person name="Fitz-Gibbon S.T."/>
            <person name="House C.H."/>
            <person name="Saltikov C."/>
            <person name="Lowe T.M."/>
            <person name="Richardson P."/>
        </authorList>
    </citation>
    <scope>NUCLEOTIDE SEQUENCE [LARGE SCALE GENOMIC DNA]</scope>
    <source>
        <strain evidence="1">JCM 11548</strain>
    </source>
</reference>
<evidence type="ECO:0000313" key="2">
    <source>
        <dbReference type="Proteomes" id="UP000001431"/>
    </source>
</evidence>
<dbReference type="GeneID" id="4908159"/>
<dbReference type="OrthoDB" id="26517at2157"/>
<sequence>MCLTRETLVKFYGSLSFSLRTLIHHRVLAATKKPFDYFLVEEPWSVYGVLERAMGVHNAELFVYMLKHWLEKNGCLKSVEDIRKYLRERGLWQ</sequence>
<evidence type="ECO:0000313" key="1">
    <source>
        <dbReference type="EMBL" id="ABO08768.1"/>
    </source>
</evidence>
<dbReference type="AlphaFoldDB" id="A3MVV1"/>
<dbReference type="eggNOG" id="arCOG03758">
    <property type="taxonomic scope" value="Archaea"/>
</dbReference>
<dbReference type="KEGG" id="pcl:Pcal_1346"/>
<keyword evidence="2" id="KW-1185">Reference proteome</keyword>
<accession>A3MVV1</accession>